<evidence type="ECO:0000313" key="1">
    <source>
        <dbReference type="EMBL" id="PRQ38329.1"/>
    </source>
</evidence>
<reference evidence="1 2" key="1">
    <citation type="journal article" date="2018" name="Nat. Genet.">
        <title>The Rosa genome provides new insights in the design of modern roses.</title>
        <authorList>
            <person name="Bendahmane M."/>
        </authorList>
    </citation>
    <scope>NUCLEOTIDE SEQUENCE [LARGE SCALE GENOMIC DNA]</scope>
    <source>
        <strain evidence="2">cv. Old Blush</strain>
    </source>
</reference>
<evidence type="ECO:0000313" key="2">
    <source>
        <dbReference type="Proteomes" id="UP000238479"/>
    </source>
</evidence>
<sequence>MDFNILGVLFASLGFERSTRKGSRLFIWMSLALDWIQLQDIIYTGKTKKRGIILTNSHRQRIISWIDGTGQLSATFDFTTKGVLQEAVKGQLWRLCDPQGKPPGVIQ</sequence>
<dbReference type="Gramene" id="PRQ38329">
    <property type="protein sequence ID" value="PRQ38329"/>
    <property type="gene ID" value="RchiOBHm_Chr4g0412641"/>
</dbReference>
<dbReference type="EMBL" id="PDCK01000042">
    <property type="protein sequence ID" value="PRQ38329.1"/>
    <property type="molecule type" value="Genomic_DNA"/>
</dbReference>
<dbReference type="Gene3D" id="3.20.20.80">
    <property type="entry name" value="Glycosidases"/>
    <property type="match status" value="1"/>
</dbReference>
<dbReference type="AlphaFoldDB" id="A0A2P6QW14"/>
<gene>
    <name evidence="1" type="ORF">RchiOBHm_Chr4g0412641</name>
</gene>
<dbReference type="Proteomes" id="UP000238479">
    <property type="component" value="Chromosome 4"/>
</dbReference>
<dbReference type="STRING" id="74649.A0A2P6QW14"/>
<proteinExistence type="predicted"/>
<accession>A0A2P6QW14</accession>
<dbReference type="GO" id="GO:0004556">
    <property type="term" value="F:alpha-amylase activity"/>
    <property type="evidence" value="ECO:0007669"/>
    <property type="project" value="UniProtKB-EC"/>
</dbReference>
<comment type="caution">
    <text evidence="1">The sequence shown here is derived from an EMBL/GenBank/DDBJ whole genome shotgun (WGS) entry which is preliminary data.</text>
</comment>
<name>A0A2P6QW14_ROSCH</name>
<protein>
    <submittedName>
        <fullName evidence="1">Putative alpha-amylase</fullName>
        <ecNumber evidence="1">3.2.1.1</ecNumber>
    </submittedName>
</protein>
<organism evidence="1 2">
    <name type="scientific">Rosa chinensis</name>
    <name type="common">China rose</name>
    <dbReference type="NCBI Taxonomy" id="74649"/>
    <lineage>
        <taxon>Eukaryota</taxon>
        <taxon>Viridiplantae</taxon>
        <taxon>Streptophyta</taxon>
        <taxon>Embryophyta</taxon>
        <taxon>Tracheophyta</taxon>
        <taxon>Spermatophyta</taxon>
        <taxon>Magnoliopsida</taxon>
        <taxon>eudicotyledons</taxon>
        <taxon>Gunneridae</taxon>
        <taxon>Pentapetalae</taxon>
        <taxon>rosids</taxon>
        <taxon>fabids</taxon>
        <taxon>Rosales</taxon>
        <taxon>Rosaceae</taxon>
        <taxon>Rosoideae</taxon>
        <taxon>Rosoideae incertae sedis</taxon>
        <taxon>Rosa</taxon>
    </lineage>
</organism>
<keyword evidence="1" id="KW-0326">Glycosidase</keyword>
<keyword evidence="1" id="KW-0378">Hydrolase</keyword>
<dbReference type="EC" id="3.2.1.1" evidence="1"/>
<keyword evidence="2" id="KW-1185">Reference proteome</keyword>